<gene>
    <name evidence="2" type="ORF">UFOPK2366_00992</name>
</gene>
<feature type="domain" description="Beta-lactamase-related" evidence="1">
    <location>
        <begin position="19"/>
        <end position="355"/>
    </location>
</feature>
<dbReference type="InterPro" id="IPR052907">
    <property type="entry name" value="Beta-lactamase/esterase"/>
</dbReference>
<accession>A0A6J6PHH7</accession>
<sequence>MGIDQAAVQKLLDRAQREVDEGLLPASQVALAYQGELVAFETYGDATNDTRFIVYSATKTFVAGAMWALIGDGLVDPMHLVTDYIPEFGTNGKEIITVEQVMLHTSGFPSAPLSGPVGDTSAGRTEAFAKWRLNWQPGTRFEYHPSSAHWVLAEIIERVTDVDYRTVVQDRVTTPAGLPRVLGDVPHVAAELILVGEQASPDELEAAFGVRELPVTEVTDDALMGFNRPEVQRVGIPGGGGVMRAADLAMYYQAVLHNPAGMWNADVLHDVKTNVRNRLPDLLTGVKSNRTLGLVQAGDDGKSNYRGMGRTVSPLTVGHNGAKGQIAWGDPVSGLSLGYCTNGLDENVLRESRRTTAIGSIAGVCATS</sequence>
<organism evidence="2">
    <name type="scientific">freshwater metagenome</name>
    <dbReference type="NCBI Taxonomy" id="449393"/>
    <lineage>
        <taxon>unclassified sequences</taxon>
        <taxon>metagenomes</taxon>
        <taxon>ecological metagenomes</taxon>
    </lineage>
</organism>
<reference evidence="2" key="1">
    <citation type="submission" date="2020-05" db="EMBL/GenBank/DDBJ databases">
        <authorList>
            <person name="Chiriac C."/>
            <person name="Salcher M."/>
            <person name="Ghai R."/>
            <person name="Kavagutti S V."/>
        </authorList>
    </citation>
    <scope>NUCLEOTIDE SEQUENCE</scope>
</reference>
<proteinExistence type="predicted"/>
<name>A0A6J6PHH7_9ZZZZ</name>
<dbReference type="PANTHER" id="PTHR43319">
    <property type="entry name" value="BETA-LACTAMASE-RELATED"/>
    <property type="match status" value="1"/>
</dbReference>
<dbReference type="AlphaFoldDB" id="A0A6J6PHH7"/>
<dbReference type="PANTHER" id="PTHR43319:SF3">
    <property type="entry name" value="BETA-LACTAMASE-RELATED DOMAIN-CONTAINING PROTEIN"/>
    <property type="match status" value="1"/>
</dbReference>
<dbReference type="InterPro" id="IPR012338">
    <property type="entry name" value="Beta-lactam/transpept-like"/>
</dbReference>
<evidence type="ECO:0000259" key="1">
    <source>
        <dbReference type="Pfam" id="PF00144"/>
    </source>
</evidence>
<dbReference type="Gene3D" id="3.40.710.10">
    <property type="entry name" value="DD-peptidase/beta-lactamase superfamily"/>
    <property type="match status" value="1"/>
</dbReference>
<protein>
    <submittedName>
        <fullName evidence="2">Unannotated protein</fullName>
    </submittedName>
</protein>
<dbReference type="SUPFAM" id="SSF56601">
    <property type="entry name" value="beta-lactamase/transpeptidase-like"/>
    <property type="match status" value="1"/>
</dbReference>
<dbReference type="EMBL" id="CAEZXM010000170">
    <property type="protein sequence ID" value="CAB4695724.1"/>
    <property type="molecule type" value="Genomic_DNA"/>
</dbReference>
<dbReference type="InterPro" id="IPR001466">
    <property type="entry name" value="Beta-lactam-related"/>
</dbReference>
<evidence type="ECO:0000313" key="2">
    <source>
        <dbReference type="EMBL" id="CAB4695724.1"/>
    </source>
</evidence>
<dbReference type="Pfam" id="PF00144">
    <property type="entry name" value="Beta-lactamase"/>
    <property type="match status" value="1"/>
</dbReference>